<dbReference type="EMBL" id="HBUF01563397">
    <property type="protein sequence ID" value="CAG6763437.1"/>
    <property type="molecule type" value="Transcribed_RNA"/>
</dbReference>
<feature type="compositionally biased region" description="Acidic residues" evidence="1">
    <location>
        <begin position="1"/>
        <end position="13"/>
    </location>
</feature>
<feature type="region of interest" description="Disordered" evidence="1">
    <location>
        <begin position="1"/>
        <end position="23"/>
    </location>
</feature>
<accession>A0A8D9ETG2</accession>
<dbReference type="AlphaFoldDB" id="A0A8D9ETG2"/>
<name>A0A8D9ETG2_9HEMI</name>
<protein>
    <submittedName>
        <fullName evidence="2">Uncharacterized protein</fullName>
    </submittedName>
</protein>
<dbReference type="EMBL" id="HBUF01563398">
    <property type="protein sequence ID" value="CAG6763440.1"/>
    <property type="molecule type" value="Transcribed_RNA"/>
</dbReference>
<evidence type="ECO:0000256" key="1">
    <source>
        <dbReference type="SAM" id="MobiDB-lite"/>
    </source>
</evidence>
<sequence length="156" mass="18205">MKEENIDWQEEDQEREREQDQGQGQRVLVLLHLPHPDLPQQAPIVHLRVATAAVPLPHPLPQAIPPPPHHHPPHYPHHPFPPPLHFRSHSLQFLRPHPSRPLHLLPPSLPAPFPHEPLRPGLHSAPLPCLLFDSRWSYRRWSQLHILLHLFWILPS</sequence>
<proteinExistence type="predicted"/>
<reference evidence="2" key="1">
    <citation type="submission" date="2021-05" db="EMBL/GenBank/DDBJ databases">
        <authorList>
            <person name="Alioto T."/>
            <person name="Alioto T."/>
            <person name="Gomez Garrido J."/>
        </authorList>
    </citation>
    <scope>NUCLEOTIDE SEQUENCE</scope>
</reference>
<organism evidence="2">
    <name type="scientific">Cacopsylla melanoneura</name>
    <dbReference type="NCBI Taxonomy" id="428564"/>
    <lineage>
        <taxon>Eukaryota</taxon>
        <taxon>Metazoa</taxon>
        <taxon>Ecdysozoa</taxon>
        <taxon>Arthropoda</taxon>
        <taxon>Hexapoda</taxon>
        <taxon>Insecta</taxon>
        <taxon>Pterygota</taxon>
        <taxon>Neoptera</taxon>
        <taxon>Paraneoptera</taxon>
        <taxon>Hemiptera</taxon>
        <taxon>Sternorrhyncha</taxon>
        <taxon>Psylloidea</taxon>
        <taxon>Psyllidae</taxon>
        <taxon>Psyllinae</taxon>
        <taxon>Cacopsylla</taxon>
    </lineage>
</organism>
<dbReference type="EMBL" id="HBUF01563396">
    <property type="protein sequence ID" value="CAG6763434.1"/>
    <property type="molecule type" value="Transcribed_RNA"/>
</dbReference>
<evidence type="ECO:0000313" key="2">
    <source>
        <dbReference type="EMBL" id="CAG6763440.1"/>
    </source>
</evidence>